<evidence type="ECO:0000259" key="2">
    <source>
        <dbReference type="Pfam" id="PF07859"/>
    </source>
</evidence>
<feature type="domain" description="Alpha/beta hydrolase fold-3" evidence="2">
    <location>
        <begin position="120"/>
        <end position="353"/>
    </location>
</feature>
<dbReference type="EMBL" id="JAUTDP010000010">
    <property type="protein sequence ID" value="KAK3395541.1"/>
    <property type="molecule type" value="Genomic_DNA"/>
</dbReference>
<dbReference type="InterPro" id="IPR029058">
    <property type="entry name" value="AB_hydrolase_fold"/>
</dbReference>
<dbReference type="PANTHER" id="PTHR48081:SF8">
    <property type="entry name" value="ALPHA_BETA HYDROLASE FOLD-3 DOMAIN-CONTAINING PROTEIN-RELATED"/>
    <property type="match status" value="1"/>
</dbReference>
<dbReference type="Gene3D" id="3.40.50.1820">
    <property type="entry name" value="alpha/beta hydrolase"/>
    <property type="match status" value="1"/>
</dbReference>
<dbReference type="InterPro" id="IPR050300">
    <property type="entry name" value="GDXG_lipolytic_enzyme"/>
</dbReference>
<dbReference type="AlphaFoldDB" id="A0AAE0U934"/>
<dbReference type="GO" id="GO:0016787">
    <property type="term" value="F:hydrolase activity"/>
    <property type="evidence" value="ECO:0007669"/>
    <property type="project" value="UniProtKB-KW"/>
</dbReference>
<reference evidence="3" key="1">
    <citation type="journal article" date="2023" name="Mol. Phylogenet. Evol.">
        <title>Genome-scale phylogeny and comparative genomics of the fungal order Sordariales.</title>
        <authorList>
            <person name="Hensen N."/>
            <person name="Bonometti L."/>
            <person name="Westerberg I."/>
            <person name="Brannstrom I.O."/>
            <person name="Guillou S."/>
            <person name="Cros-Aarteil S."/>
            <person name="Calhoun S."/>
            <person name="Haridas S."/>
            <person name="Kuo A."/>
            <person name="Mondo S."/>
            <person name="Pangilinan J."/>
            <person name="Riley R."/>
            <person name="LaButti K."/>
            <person name="Andreopoulos B."/>
            <person name="Lipzen A."/>
            <person name="Chen C."/>
            <person name="Yan M."/>
            <person name="Daum C."/>
            <person name="Ng V."/>
            <person name="Clum A."/>
            <person name="Steindorff A."/>
            <person name="Ohm R.A."/>
            <person name="Martin F."/>
            <person name="Silar P."/>
            <person name="Natvig D.O."/>
            <person name="Lalanne C."/>
            <person name="Gautier V."/>
            <person name="Ament-Velasquez S.L."/>
            <person name="Kruys A."/>
            <person name="Hutchinson M.I."/>
            <person name="Powell A.J."/>
            <person name="Barry K."/>
            <person name="Miller A.N."/>
            <person name="Grigoriev I.V."/>
            <person name="Debuchy R."/>
            <person name="Gladieux P."/>
            <person name="Hiltunen Thoren M."/>
            <person name="Johannesson H."/>
        </authorList>
    </citation>
    <scope>NUCLEOTIDE SEQUENCE</scope>
    <source>
        <strain evidence="3">FGSC 1904</strain>
    </source>
</reference>
<dbReference type="Proteomes" id="UP001281003">
    <property type="component" value="Unassembled WGS sequence"/>
</dbReference>
<dbReference type="PANTHER" id="PTHR48081">
    <property type="entry name" value="AB HYDROLASE SUPERFAMILY PROTEIN C4A8.06C"/>
    <property type="match status" value="1"/>
</dbReference>
<dbReference type="SUPFAM" id="SSF53474">
    <property type="entry name" value="alpha/beta-Hydrolases"/>
    <property type="match status" value="1"/>
</dbReference>
<organism evidence="3 4">
    <name type="scientific">Sordaria brevicollis</name>
    <dbReference type="NCBI Taxonomy" id="83679"/>
    <lineage>
        <taxon>Eukaryota</taxon>
        <taxon>Fungi</taxon>
        <taxon>Dikarya</taxon>
        <taxon>Ascomycota</taxon>
        <taxon>Pezizomycotina</taxon>
        <taxon>Sordariomycetes</taxon>
        <taxon>Sordariomycetidae</taxon>
        <taxon>Sordariales</taxon>
        <taxon>Sordariaceae</taxon>
        <taxon>Sordaria</taxon>
    </lineage>
</organism>
<keyword evidence="1 3" id="KW-0378">Hydrolase</keyword>
<proteinExistence type="predicted"/>
<evidence type="ECO:0000313" key="4">
    <source>
        <dbReference type="Proteomes" id="UP001281003"/>
    </source>
</evidence>
<comment type="caution">
    <text evidence="3">The sequence shown here is derived from an EMBL/GenBank/DDBJ whole genome shotgun (WGS) entry which is preliminary data.</text>
</comment>
<sequence>MDSLFLKTAPPLDPAWLAFEEVSGMNNPRPELPIAEHQVAYAAECRSINAKMLAPGARDHHLSLNVTRTKFTVPSTNTPFGDEASRFRLPVIRYEHAPASSETDSTANPAQAQDQPEVTVLYIHGGGLYVGEADSEELSCLRILKASTPSTNHTNNITDVQIPMIKQVYSLTYRLMPTYSAQDSLSDCLSVLNFILLEQQQRGGASDSRKYNHKIILAGSSSGGQLAALVSQHPTVLGKINGVLLRCPVTSDAFGGLDPYVPLRFQHLHTSAWEPSFWNSLLGQMKRAVPRDGLERMPLEADEETLKRLPRTWIQLCTNDSLYSDGLCYAKALEEVGVEVKVDVVKGWPHTFWLKAPELERALEAEEEMVKGLVWLLAE</sequence>
<gene>
    <name evidence="3" type="ORF">B0T20DRAFT_37576</name>
</gene>
<dbReference type="Pfam" id="PF07859">
    <property type="entry name" value="Abhydrolase_3"/>
    <property type="match status" value="1"/>
</dbReference>
<evidence type="ECO:0000313" key="3">
    <source>
        <dbReference type="EMBL" id="KAK3395541.1"/>
    </source>
</evidence>
<accession>A0AAE0U934</accession>
<reference evidence="3" key="2">
    <citation type="submission" date="2023-07" db="EMBL/GenBank/DDBJ databases">
        <authorList>
            <consortium name="Lawrence Berkeley National Laboratory"/>
            <person name="Haridas S."/>
            <person name="Hensen N."/>
            <person name="Bonometti L."/>
            <person name="Westerberg I."/>
            <person name="Brannstrom I.O."/>
            <person name="Guillou S."/>
            <person name="Cros-Aarteil S."/>
            <person name="Calhoun S."/>
            <person name="Kuo A."/>
            <person name="Mondo S."/>
            <person name="Pangilinan J."/>
            <person name="Riley R."/>
            <person name="LaButti K."/>
            <person name="Andreopoulos B."/>
            <person name="Lipzen A."/>
            <person name="Chen C."/>
            <person name="Yanf M."/>
            <person name="Daum C."/>
            <person name="Ng V."/>
            <person name="Clum A."/>
            <person name="Steindorff A."/>
            <person name="Ohm R."/>
            <person name="Martin F."/>
            <person name="Silar P."/>
            <person name="Natvig D."/>
            <person name="Lalanne C."/>
            <person name="Gautier V."/>
            <person name="Ament-velasquez S.L."/>
            <person name="Kruys A."/>
            <person name="Hutchinson M.I."/>
            <person name="Powell A.J."/>
            <person name="Barry K."/>
            <person name="Miller A.N."/>
            <person name="Grigoriev I.V."/>
            <person name="Debuchy R."/>
            <person name="Gladieux P."/>
            <person name="Thoren M.H."/>
            <person name="Johannesson H."/>
        </authorList>
    </citation>
    <scope>NUCLEOTIDE SEQUENCE</scope>
    <source>
        <strain evidence="3">FGSC 1904</strain>
    </source>
</reference>
<name>A0AAE0U934_SORBR</name>
<evidence type="ECO:0000256" key="1">
    <source>
        <dbReference type="ARBA" id="ARBA00022801"/>
    </source>
</evidence>
<dbReference type="InterPro" id="IPR013094">
    <property type="entry name" value="AB_hydrolase_3"/>
</dbReference>
<protein>
    <submittedName>
        <fullName evidence="3">Alpha/Beta hydrolase protein</fullName>
    </submittedName>
</protein>
<keyword evidence="4" id="KW-1185">Reference proteome</keyword>